<evidence type="ECO:0000313" key="2">
    <source>
        <dbReference type="EMBL" id="GAA5047679.1"/>
    </source>
</evidence>
<gene>
    <name evidence="2" type="ORF">GCM10025751_18560</name>
</gene>
<feature type="region of interest" description="Disordered" evidence="1">
    <location>
        <begin position="1"/>
        <end position="25"/>
    </location>
</feature>
<dbReference type="EMBL" id="BAABKX010000001">
    <property type="protein sequence ID" value="GAA5047679.1"/>
    <property type="molecule type" value="Genomic_DNA"/>
</dbReference>
<evidence type="ECO:0000256" key="1">
    <source>
        <dbReference type="SAM" id="MobiDB-lite"/>
    </source>
</evidence>
<protein>
    <submittedName>
        <fullName evidence="2">Uncharacterized protein</fullName>
    </submittedName>
</protein>
<feature type="compositionally biased region" description="Polar residues" evidence="1">
    <location>
        <begin position="9"/>
        <end position="22"/>
    </location>
</feature>
<evidence type="ECO:0000313" key="3">
    <source>
        <dbReference type="Proteomes" id="UP001501729"/>
    </source>
</evidence>
<reference evidence="2 3" key="1">
    <citation type="journal article" date="2019" name="Int. J. Syst. Evol. Microbiol.">
        <title>The Global Catalogue of Microorganisms (GCM) 10K type strain sequencing project: providing services to taxonomists for standard genome sequencing and annotation.</title>
        <authorList>
            <consortium name="The Broad Institute Genomics Platform"/>
            <consortium name="The Broad Institute Genome Sequencing Center for Infectious Disease"/>
            <person name="Wu L."/>
            <person name="Ma J."/>
        </authorList>
    </citation>
    <scope>NUCLEOTIDE SEQUENCE [LARGE SCALE GENOMIC DNA]</scope>
    <source>
        <strain evidence="2 3">JCM 17504</strain>
    </source>
</reference>
<sequence>MVNGGKKCQSGSETILPRNSTFPGDFTDPRVKYYQYLDYVPAFRCAYIPWYTFSKYDAGYGSSVGVGCR</sequence>
<accession>A0AAV3UFQ1</accession>
<organism evidence="2 3">
    <name type="scientific">Haladaptatus pallidirubidus</name>
    <dbReference type="NCBI Taxonomy" id="1008152"/>
    <lineage>
        <taxon>Archaea</taxon>
        <taxon>Methanobacteriati</taxon>
        <taxon>Methanobacteriota</taxon>
        <taxon>Stenosarchaea group</taxon>
        <taxon>Halobacteria</taxon>
        <taxon>Halobacteriales</taxon>
        <taxon>Haladaptataceae</taxon>
        <taxon>Haladaptatus</taxon>
    </lineage>
</organism>
<keyword evidence="3" id="KW-1185">Reference proteome</keyword>
<dbReference type="AlphaFoldDB" id="A0AAV3UFQ1"/>
<name>A0AAV3UFQ1_9EURY</name>
<comment type="caution">
    <text evidence="2">The sequence shown here is derived from an EMBL/GenBank/DDBJ whole genome shotgun (WGS) entry which is preliminary data.</text>
</comment>
<proteinExistence type="predicted"/>
<dbReference type="Proteomes" id="UP001501729">
    <property type="component" value="Unassembled WGS sequence"/>
</dbReference>